<organism evidence="5 6">
    <name type="scientific">Bifidobacterium ramosum</name>
    <dbReference type="NCBI Taxonomy" id="1798158"/>
    <lineage>
        <taxon>Bacteria</taxon>
        <taxon>Bacillati</taxon>
        <taxon>Actinomycetota</taxon>
        <taxon>Actinomycetes</taxon>
        <taxon>Bifidobacteriales</taxon>
        <taxon>Bifidobacteriaceae</taxon>
        <taxon>Bifidobacterium</taxon>
    </lineage>
</organism>
<keyword evidence="4" id="KW-0472">Membrane</keyword>
<accession>A0A6L4X1P5</accession>
<evidence type="ECO:0000256" key="1">
    <source>
        <dbReference type="ARBA" id="ARBA00022801"/>
    </source>
</evidence>
<dbReference type="NCBIfam" id="NF033745">
    <property type="entry name" value="class_C_sortase"/>
    <property type="match status" value="1"/>
</dbReference>
<name>A0A6L4X1P5_9BIFI</name>
<proteinExistence type="predicted"/>
<keyword evidence="1" id="KW-0378">Hydrolase</keyword>
<sequence length="349" mass="37634">MSDMQQPGSVDNPGESTDTDAPRSPENAVSATTVAPERPANPHANRVKARIFSILSVVSLVIGFGIIASPFIMRAISETQQHETVQQTQNEVAGWPYPQAENQLKAARAYNAKLAQSGQTTIGEVRDPFASTPGQTEASGADDSAAARDTEYQSLLDTGQGVMGSIRIPKIDVNLPIYHGTSDDALAVGAGHLYGTSLPVGGKSTHAVITGHRGLPNSLLFTRLDEMKVGDSFYIDVMGEELGYKVDRISVITPDDSSKLRIKAGEDRVTLMTCTPYGVNTHRLLVSAVRASIPNEVPEPDDIHAVNTTVVALVSLAVLFVLLLTLALLVCRRRWSGVMRHSTRRRVRR</sequence>
<feature type="transmembrane region" description="Helical" evidence="4">
    <location>
        <begin position="310"/>
        <end position="331"/>
    </location>
</feature>
<comment type="caution">
    <text evidence="5">The sequence shown here is derived from an EMBL/GenBank/DDBJ whole genome shotgun (WGS) entry which is preliminary data.</text>
</comment>
<dbReference type="InterPro" id="IPR005754">
    <property type="entry name" value="Sortase"/>
</dbReference>
<dbReference type="GO" id="GO:0016787">
    <property type="term" value="F:hydrolase activity"/>
    <property type="evidence" value="ECO:0007669"/>
    <property type="project" value="UniProtKB-KW"/>
</dbReference>
<gene>
    <name evidence="5" type="ORF">DSM100688_0554</name>
</gene>
<evidence type="ECO:0000256" key="2">
    <source>
        <dbReference type="PIRSR" id="PIRSR605754-1"/>
    </source>
</evidence>
<dbReference type="EMBL" id="WBSM01000002">
    <property type="protein sequence ID" value="KAB8288552.1"/>
    <property type="molecule type" value="Genomic_DNA"/>
</dbReference>
<keyword evidence="4" id="KW-0812">Transmembrane</keyword>
<evidence type="ECO:0000256" key="3">
    <source>
        <dbReference type="SAM" id="MobiDB-lite"/>
    </source>
</evidence>
<dbReference type="Proteomes" id="UP000482084">
    <property type="component" value="Unassembled WGS sequence"/>
</dbReference>
<keyword evidence="4" id="KW-1133">Transmembrane helix</keyword>
<dbReference type="RefSeq" id="WP_240811835.1">
    <property type="nucleotide sequence ID" value="NZ_WBSM01000002.1"/>
</dbReference>
<keyword evidence="6" id="KW-1185">Reference proteome</keyword>
<dbReference type="InterPro" id="IPR023365">
    <property type="entry name" value="Sortase_dom-sf"/>
</dbReference>
<feature type="transmembrane region" description="Helical" evidence="4">
    <location>
        <begin position="51"/>
        <end position="73"/>
    </location>
</feature>
<dbReference type="AlphaFoldDB" id="A0A6L4X1P5"/>
<evidence type="ECO:0000313" key="6">
    <source>
        <dbReference type="Proteomes" id="UP000482084"/>
    </source>
</evidence>
<reference evidence="5 6" key="1">
    <citation type="submission" date="2019-10" db="EMBL/GenBank/DDBJ databases">
        <title>Characterization of the phylogenetic diversity of two novel species belonging to the genus Bifidobacterium: Bifidobacterium cebidarum sp. nov. and Bifidobacterium leontopitheci sp. nov.</title>
        <authorList>
            <person name="Lugli G.A."/>
            <person name="Duranti S."/>
            <person name="Milani C."/>
            <person name="Turroni F."/>
            <person name="Ventura M."/>
        </authorList>
    </citation>
    <scope>NUCLEOTIDE SEQUENCE [LARGE SCALE GENOMIC DNA]</scope>
    <source>
        <strain evidence="5 6">DSM 100688</strain>
    </source>
</reference>
<evidence type="ECO:0000256" key="4">
    <source>
        <dbReference type="SAM" id="Phobius"/>
    </source>
</evidence>
<feature type="region of interest" description="Disordered" evidence="3">
    <location>
        <begin position="122"/>
        <end position="147"/>
    </location>
</feature>
<dbReference type="Gene3D" id="2.40.260.10">
    <property type="entry name" value="Sortase"/>
    <property type="match status" value="1"/>
</dbReference>
<dbReference type="Pfam" id="PF04203">
    <property type="entry name" value="Sortase"/>
    <property type="match status" value="1"/>
</dbReference>
<dbReference type="NCBIfam" id="TIGR01076">
    <property type="entry name" value="sortase_fam"/>
    <property type="match status" value="1"/>
</dbReference>
<dbReference type="InterPro" id="IPR042002">
    <property type="entry name" value="Sortase_C"/>
</dbReference>
<evidence type="ECO:0000313" key="5">
    <source>
        <dbReference type="EMBL" id="KAB8288552.1"/>
    </source>
</evidence>
<dbReference type="CDD" id="cd05827">
    <property type="entry name" value="Sortase_C"/>
    <property type="match status" value="1"/>
</dbReference>
<protein>
    <submittedName>
        <fullName evidence="5">Sortase</fullName>
    </submittedName>
</protein>
<feature type="active site" description="Acyl-thioester intermediate" evidence="2">
    <location>
        <position position="274"/>
    </location>
</feature>
<feature type="region of interest" description="Disordered" evidence="3">
    <location>
        <begin position="1"/>
        <end position="41"/>
    </location>
</feature>
<feature type="active site" description="Proton donor/acceptor" evidence="2">
    <location>
        <position position="212"/>
    </location>
</feature>
<dbReference type="SUPFAM" id="SSF63817">
    <property type="entry name" value="Sortase"/>
    <property type="match status" value="1"/>
</dbReference>